<feature type="transmembrane region" description="Helical" evidence="1">
    <location>
        <begin position="163"/>
        <end position="184"/>
    </location>
</feature>
<evidence type="ECO:0000313" key="4">
    <source>
        <dbReference type="Proteomes" id="UP000241769"/>
    </source>
</evidence>
<keyword evidence="1" id="KW-1133">Transmembrane helix</keyword>
<comment type="caution">
    <text evidence="3">The sequence shown here is derived from an EMBL/GenBank/DDBJ whole genome shotgun (WGS) entry which is preliminary data.</text>
</comment>
<dbReference type="EMBL" id="MDYQ01000005">
    <property type="protein sequence ID" value="PRP89204.1"/>
    <property type="molecule type" value="Genomic_DNA"/>
</dbReference>
<evidence type="ECO:0000256" key="2">
    <source>
        <dbReference type="SAM" id="SignalP"/>
    </source>
</evidence>
<keyword evidence="1" id="KW-0472">Membrane</keyword>
<keyword evidence="1" id="KW-0812">Transmembrane</keyword>
<dbReference type="InParanoid" id="A0A2P6NZ25"/>
<gene>
    <name evidence="3" type="ORF">PROFUN_01924</name>
</gene>
<keyword evidence="4" id="KW-1185">Reference proteome</keyword>
<evidence type="ECO:0000256" key="1">
    <source>
        <dbReference type="SAM" id="Phobius"/>
    </source>
</evidence>
<keyword evidence="2" id="KW-0732">Signal</keyword>
<evidence type="ECO:0000313" key="3">
    <source>
        <dbReference type="EMBL" id="PRP89204.1"/>
    </source>
</evidence>
<proteinExistence type="predicted"/>
<name>A0A2P6NZ25_9EUKA</name>
<dbReference type="Proteomes" id="UP000241769">
    <property type="component" value="Unassembled WGS sequence"/>
</dbReference>
<sequence length="185" mass="18666">MRSSLLLLCIALFGSALALAKCAVNGVCCYCPNSSTCDQFNSNPSAGRCDDGSVCQTCPSSTTSTSSGSSNGQYASLAGTYKTSDTACSSSFWADGYSLTPSGTNSYVLTASDNNHQGGTVIQYSDSTFSIFQDGTATCSGVKTDAHKAKVACINGCSATLTGGSGMVVANIFLVVAAVSALLAL</sequence>
<accession>A0A2P6NZ25</accession>
<feature type="chain" id="PRO_5015133967" evidence="2">
    <location>
        <begin position="21"/>
        <end position="185"/>
    </location>
</feature>
<organism evidence="3 4">
    <name type="scientific">Planoprotostelium fungivorum</name>
    <dbReference type="NCBI Taxonomy" id="1890364"/>
    <lineage>
        <taxon>Eukaryota</taxon>
        <taxon>Amoebozoa</taxon>
        <taxon>Evosea</taxon>
        <taxon>Variosea</taxon>
        <taxon>Cavosteliida</taxon>
        <taxon>Cavosteliaceae</taxon>
        <taxon>Planoprotostelium</taxon>
    </lineage>
</organism>
<reference evidence="3 4" key="1">
    <citation type="journal article" date="2018" name="Genome Biol. Evol.">
        <title>Multiple Roots of Fruiting Body Formation in Amoebozoa.</title>
        <authorList>
            <person name="Hillmann F."/>
            <person name="Forbes G."/>
            <person name="Novohradska S."/>
            <person name="Ferling I."/>
            <person name="Riege K."/>
            <person name="Groth M."/>
            <person name="Westermann M."/>
            <person name="Marz M."/>
            <person name="Spaller T."/>
            <person name="Winckler T."/>
            <person name="Schaap P."/>
            <person name="Glockner G."/>
        </authorList>
    </citation>
    <scope>NUCLEOTIDE SEQUENCE [LARGE SCALE GENOMIC DNA]</scope>
    <source>
        <strain evidence="3 4">Jena</strain>
    </source>
</reference>
<dbReference type="AlphaFoldDB" id="A0A2P6NZ25"/>
<feature type="signal peptide" evidence="2">
    <location>
        <begin position="1"/>
        <end position="20"/>
    </location>
</feature>
<protein>
    <submittedName>
        <fullName evidence="3">Uncharacterized protein</fullName>
    </submittedName>
</protein>